<dbReference type="Proteomes" id="UP001217582">
    <property type="component" value="Chromosome 3"/>
</dbReference>
<keyword evidence="2" id="KW-0678">Repressor</keyword>
<dbReference type="GO" id="GO:0008270">
    <property type="term" value="F:zinc ion binding"/>
    <property type="evidence" value="ECO:0007669"/>
    <property type="project" value="UniProtKB-KW"/>
</dbReference>
<evidence type="ECO:0000256" key="6">
    <source>
        <dbReference type="ARBA" id="ARBA00022833"/>
    </source>
</evidence>
<keyword evidence="6" id="KW-0862">Zinc</keyword>
<feature type="compositionally biased region" description="Low complexity" evidence="13">
    <location>
        <begin position="438"/>
        <end position="452"/>
    </location>
</feature>
<proteinExistence type="inferred from homology"/>
<dbReference type="Gene3D" id="3.30.160.60">
    <property type="entry name" value="Classic Zinc Finger"/>
    <property type="match status" value="2"/>
</dbReference>
<accession>A0AAJ5Z5I1</accession>
<gene>
    <name evidence="15" type="ORF">MARU1_001598</name>
</gene>
<dbReference type="PROSITE" id="PS50157">
    <property type="entry name" value="ZINC_FINGER_C2H2_2"/>
    <property type="match status" value="2"/>
</dbReference>
<dbReference type="PROSITE" id="PS00028">
    <property type="entry name" value="ZINC_FINGER_C2H2_1"/>
    <property type="match status" value="2"/>
</dbReference>
<dbReference type="PANTHER" id="PTHR47428:SF1">
    <property type="entry name" value="REGULATORY PROTEIN MIG1-RELATED"/>
    <property type="match status" value="1"/>
</dbReference>
<evidence type="ECO:0000256" key="4">
    <source>
        <dbReference type="ARBA" id="ARBA00022737"/>
    </source>
</evidence>
<evidence type="ECO:0000256" key="8">
    <source>
        <dbReference type="ARBA" id="ARBA00023125"/>
    </source>
</evidence>
<evidence type="ECO:0000259" key="14">
    <source>
        <dbReference type="PROSITE" id="PS50157"/>
    </source>
</evidence>
<keyword evidence="5 12" id="KW-0863">Zinc-finger</keyword>
<organism evidence="15 16">
    <name type="scientific">Malassezia arunalokei</name>
    <dbReference type="NCBI Taxonomy" id="1514897"/>
    <lineage>
        <taxon>Eukaryota</taxon>
        <taxon>Fungi</taxon>
        <taxon>Dikarya</taxon>
        <taxon>Basidiomycota</taxon>
        <taxon>Ustilaginomycotina</taxon>
        <taxon>Malasseziomycetes</taxon>
        <taxon>Malasseziales</taxon>
        <taxon>Malasseziaceae</taxon>
        <taxon>Malassezia</taxon>
    </lineage>
</organism>
<dbReference type="Pfam" id="PF00096">
    <property type="entry name" value="zf-C2H2"/>
    <property type="match status" value="2"/>
</dbReference>
<dbReference type="InterPro" id="IPR051007">
    <property type="entry name" value="creA/MIG_C2H2-ZnF"/>
</dbReference>
<feature type="region of interest" description="Disordered" evidence="13">
    <location>
        <begin position="338"/>
        <end position="384"/>
    </location>
</feature>
<dbReference type="GO" id="GO:0000978">
    <property type="term" value="F:RNA polymerase II cis-regulatory region sequence-specific DNA binding"/>
    <property type="evidence" value="ECO:0007669"/>
    <property type="project" value="TreeGrafter"/>
</dbReference>
<dbReference type="AlphaFoldDB" id="A0AAJ5Z5I1"/>
<feature type="region of interest" description="Disordered" evidence="13">
    <location>
        <begin position="539"/>
        <end position="562"/>
    </location>
</feature>
<evidence type="ECO:0000256" key="2">
    <source>
        <dbReference type="ARBA" id="ARBA00022491"/>
    </source>
</evidence>
<dbReference type="PANTHER" id="PTHR47428">
    <property type="entry name" value="REGULATORY PROTEIN MIG1-RELATED"/>
    <property type="match status" value="1"/>
</dbReference>
<comment type="similarity">
    <text evidence="11">Belongs to the creA/MIG C2H2-type zinc-finger protein family.</text>
</comment>
<keyword evidence="16" id="KW-1185">Reference proteome</keyword>
<feature type="region of interest" description="Disordered" evidence="13">
    <location>
        <begin position="1"/>
        <end position="29"/>
    </location>
</feature>
<evidence type="ECO:0000256" key="3">
    <source>
        <dbReference type="ARBA" id="ARBA00022723"/>
    </source>
</evidence>
<evidence type="ECO:0000256" key="5">
    <source>
        <dbReference type="ARBA" id="ARBA00022771"/>
    </source>
</evidence>
<dbReference type="GO" id="GO:0005634">
    <property type="term" value="C:nucleus"/>
    <property type="evidence" value="ECO:0007669"/>
    <property type="project" value="UniProtKB-SubCell"/>
</dbReference>
<feature type="region of interest" description="Disordered" evidence="13">
    <location>
        <begin position="438"/>
        <end position="459"/>
    </location>
</feature>
<feature type="region of interest" description="Disordered" evidence="13">
    <location>
        <begin position="481"/>
        <end position="527"/>
    </location>
</feature>
<evidence type="ECO:0000256" key="7">
    <source>
        <dbReference type="ARBA" id="ARBA00023015"/>
    </source>
</evidence>
<feature type="domain" description="C2H2-type" evidence="14">
    <location>
        <begin position="62"/>
        <end position="91"/>
    </location>
</feature>
<evidence type="ECO:0000313" key="16">
    <source>
        <dbReference type="Proteomes" id="UP001217582"/>
    </source>
</evidence>
<keyword evidence="8" id="KW-0238">DNA-binding</keyword>
<dbReference type="FunFam" id="3.30.160.60:FF:000152">
    <property type="entry name" value="DNA-binding protein creA"/>
    <property type="match status" value="1"/>
</dbReference>
<feature type="domain" description="C2H2-type" evidence="14">
    <location>
        <begin position="34"/>
        <end position="61"/>
    </location>
</feature>
<dbReference type="InterPro" id="IPR036236">
    <property type="entry name" value="Znf_C2H2_sf"/>
</dbReference>
<evidence type="ECO:0000256" key="12">
    <source>
        <dbReference type="PROSITE-ProRule" id="PRU00042"/>
    </source>
</evidence>
<dbReference type="GO" id="GO:0005737">
    <property type="term" value="C:cytoplasm"/>
    <property type="evidence" value="ECO:0007669"/>
    <property type="project" value="TreeGrafter"/>
</dbReference>
<dbReference type="GO" id="GO:0000433">
    <property type="term" value="P:carbon catabolite repression of transcription from RNA polymerase II promoter by glucose"/>
    <property type="evidence" value="ECO:0007669"/>
    <property type="project" value="TreeGrafter"/>
</dbReference>
<keyword evidence="3" id="KW-0479">Metal-binding</keyword>
<dbReference type="EMBL" id="CP119918">
    <property type="protein sequence ID" value="WFD15576.1"/>
    <property type="molecule type" value="Genomic_DNA"/>
</dbReference>
<dbReference type="InterPro" id="IPR013087">
    <property type="entry name" value="Znf_C2H2_type"/>
</dbReference>
<dbReference type="FunFam" id="3.30.160.60:FF:000089">
    <property type="entry name" value="DNA-binding protein creA"/>
    <property type="match status" value="1"/>
</dbReference>
<keyword evidence="4" id="KW-0677">Repeat</keyword>
<comment type="subcellular location">
    <subcellularLocation>
        <location evidence="1">Nucleus</location>
    </subcellularLocation>
</comment>
<feature type="compositionally biased region" description="Basic and acidic residues" evidence="13">
    <location>
        <begin position="1"/>
        <end position="16"/>
    </location>
</feature>
<feature type="compositionally biased region" description="Polar residues" evidence="13">
    <location>
        <begin position="553"/>
        <end position="562"/>
    </location>
</feature>
<name>A0AAJ5Z5I1_9BASI</name>
<evidence type="ECO:0000256" key="11">
    <source>
        <dbReference type="ARBA" id="ARBA00038023"/>
    </source>
</evidence>
<keyword evidence="7" id="KW-0805">Transcription regulation</keyword>
<sequence length="562" mass="61495">MEEREATGAAGPDKKVSTPSSSLAVDKSQIPRPYKCPLCTRAFYRLEHQTRHIRTHTGEKPHACTHPGCDKRFSRSDELTRHLRIHANDKRNAPGDGNDPALDRKGAALPRRRTRGAPRGRGAAKAGRPHVMHESEWSLPEAKASSDVAASSTMPPAPVPTYPSTVPMRDGGEMSALASLASGELNELHRQERESKAYAMRAAKYPYDELRYAPQAAYDLPPSLGHVPLDERYDYPLMYADRYREMRYERDAQHVYMPTQMMRASYAGRYGSLPPSREASPGPTPPWTWTDDVHGDYESAASFRPRVRSNYVTPSGSPVLGPLRDMSIFTAPNSPIASRAGSPVHARPVRPDLPRVASQGSLSTLHTEGPNHTPGAPHHHGSMRFRAHPYDAHSRRPHYHFAPHYTSAHPLSTLGERSTTTSVPADPADDLIKVPVSPSAYAPSSSSHVPSPMMRSTRARWDAPPTPAMHMRSHLAHSAITRSAPASAANSPPGSPHLRPVFPPVSQLAPYSPASHDAKARSSNRVLSMPRMHDVAHEAPADRITLPPLGPSVSGQKPMTLS</sequence>
<evidence type="ECO:0000256" key="1">
    <source>
        <dbReference type="ARBA" id="ARBA00004123"/>
    </source>
</evidence>
<evidence type="ECO:0000256" key="13">
    <source>
        <dbReference type="SAM" id="MobiDB-lite"/>
    </source>
</evidence>
<dbReference type="SMART" id="SM00355">
    <property type="entry name" value="ZnF_C2H2"/>
    <property type="match status" value="2"/>
</dbReference>
<evidence type="ECO:0000256" key="9">
    <source>
        <dbReference type="ARBA" id="ARBA00023163"/>
    </source>
</evidence>
<keyword evidence="10" id="KW-0539">Nucleus</keyword>
<reference evidence="15 16" key="1">
    <citation type="submission" date="2023-03" db="EMBL/GenBank/DDBJ databases">
        <title>Mating type loci evolution in Malassezia.</title>
        <authorList>
            <person name="Coelho M.A."/>
        </authorList>
    </citation>
    <scope>NUCLEOTIDE SEQUENCE [LARGE SCALE GENOMIC DNA]</scope>
    <source>
        <strain evidence="15 16">CBS 13387</strain>
    </source>
</reference>
<keyword evidence="9" id="KW-0804">Transcription</keyword>
<dbReference type="SUPFAM" id="SSF57667">
    <property type="entry name" value="beta-beta-alpha zinc fingers"/>
    <property type="match status" value="1"/>
</dbReference>
<evidence type="ECO:0000313" key="15">
    <source>
        <dbReference type="EMBL" id="WFD15576.1"/>
    </source>
</evidence>
<evidence type="ECO:0000256" key="10">
    <source>
        <dbReference type="ARBA" id="ARBA00023242"/>
    </source>
</evidence>
<feature type="region of interest" description="Disordered" evidence="13">
    <location>
        <begin position="85"/>
        <end position="138"/>
    </location>
</feature>
<feature type="compositionally biased region" description="Low complexity" evidence="13">
    <location>
        <begin position="483"/>
        <end position="492"/>
    </location>
</feature>
<protein>
    <recommendedName>
        <fullName evidence="14">C2H2-type domain-containing protein</fullName>
    </recommendedName>
</protein>